<name>A0A1Z2SCH7_VIBGA</name>
<dbReference type="Pfam" id="PF00132">
    <property type="entry name" value="Hexapep"/>
    <property type="match status" value="1"/>
</dbReference>
<dbReference type="Proteomes" id="UP000196708">
    <property type="component" value="Chromosome 1"/>
</dbReference>
<dbReference type="Gene3D" id="2.160.10.10">
    <property type="entry name" value="Hexapeptide repeat proteins"/>
    <property type="match status" value="1"/>
</dbReference>
<evidence type="ECO:0000256" key="2">
    <source>
        <dbReference type="ARBA" id="ARBA00022679"/>
    </source>
</evidence>
<proteinExistence type="inferred from homology"/>
<dbReference type="OrthoDB" id="5906723at2"/>
<dbReference type="KEGG" id="vga:BSQ33_03345"/>
<evidence type="ECO:0008006" key="6">
    <source>
        <dbReference type="Google" id="ProtNLM"/>
    </source>
</evidence>
<dbReference type="AlphaFoldDB" id="A0A1Z2SCH7"/>
<dbReference type="RefSeq" id="WP_021018884.1">
    <property type="nucleotide sequence ID" value="NZ_CP018835.1"/>
</dbReference>
<comment type="similarity">
    <text evidence="1">Belongs to the transferase hexapeptide repeat family.</text>
</comment>
<keyword evidence="2" id="KW-0808">Transferase</keyword>
<reference evidence="4 5" key="1">
    <citation type="submission" date="2016-12" db="EMBL/GenBank/DDBJ databases">
        <authorList>
            <person name="Song W.-J."/>
            <person name="Kurnit D.M."/>
        </authorList>
    </citation>
    <scope>NUCLEOTIDE SEQUENCE [LARGE SCALE GENOMIC DNA]</scope>
    <source>
        <strain evidence="4 5">ATCC 43942</strain>
    </source>
</reference>
<dbReference type="EMBL" id="CP018835">
    <property type="protein sequence ID" value="ASA54855.1"/>
    <property type="molecule type" value="Genomic_DNA"/>
</dbReference>
<dbReference type="Pfam" id="PF14602">
    <property type="entry name" value="Hexapep_2"/>
    <property type="match status" value="1"/>
</dbReference>
<organism evidence="4 5">
    <name type="scientific">Vibrio gazogenes</name>
    <dbReference type="NCBI Taxonomy" id="687"/>
    <lineage>
        <taxon>Bacteria</taxon>
        <taxon>Pseudomonadati</taxon>
        <taxon>Pseudomonadota</taxon>
        <taxon>Gammaproteobacteria</taxon>
        <taxon>Vibrionales</taxon>
        <taxon>Vibrionaceae</taxon>
        <taxon>Vibrio</taxon>
    </lineage>
</organism>
<gene>
    <name evidence="4" type="ORF">BSQ33_03345</name>
</gene>
<evidence type="ECO:0000256" key="1">
    <source>
        <dbReference type="ARBA" id="ARBA00007274"/>
    </source>
</evidence>
<dbReference type="PANTHER" id="PTHR42811">
    <property type="entry name" value="SERINE ACETYLTRANSFERASE"/>
    <property type="match status" value="1"/>
</dbReference>
<dbReference type="CDD" id="cd03354">
    <property type="entry name" value="LbH_SAT"/>
    <property type="match status" value="1"/>
</dbReference>
<dbReference type="SUPFAM" id="SSF51161">
    <property type="entry name" value="Trimeric LpxA-like enzymes"/>
    <property type="match status" value="1"/>
</dbReference>
<accession>A0A1Z2SCH7</accession>
<dbReference type="InterPro" id="IPR001451">
    <property type="entry name" value="Hexapep"/>
</dbReference>
<evidence type="ECO:0000256" key="3">
    <source>
        <dbReference type="ARBA" id="ARBA00023315"/>
    </source>
</evidence>
<dbReference type="InterPro" id="IPR045304">
    <property type="entry name" value="LbH_SAT"/>
</dbReference>
<evidence type="ECO:0000313" key="5">
    <source>
        <dbReference type="Proteomes" id="UP000196708"/>
    </source>
</evidence>
<evidence type="ECO:0000313" key="4">
    <source>
        <dbReference type="EMBL" id="ASA54855.1"/>
    </source>
</evidence>
<dbReference type="GO" id="GO:0016746">
    <property type="term" value="F:acyltransferase activity"/>
    <property type="evidence" value="ECO:0007669"/>
    <property type="project" value="UniProtKB-KW"/>
</dbReference>
<dbReference type="InterPro" id="IPR011004">
    <property type="entry name" value="Trimer_LpxA-like_sf"/>
</dbReference>
<protein>
    <recommendedName>
        <fullName evidence="6">Serine acetyltransferase</fullName>
    </recommendedName>
</protein>
<sequence length="180" mass="20263">MKFIQLFFRWLTTQHPEKRIRYNVQLMLFCQGKGQKRLRKYFQRKIYYNHSCDISCTSKIDKSVTFHHPLGIIIGDKAVISENVRIYQQVTIGSKMVGNEMPVIKENVKIYAGAKLLGGITIGAGSIIGANSTITKSVPERHLAVGYNRIIPLDEELTVQAVSNNEVVLNNKATDAALLL</sequence>
<keyword evidence="3" id="KW-0012">Acyltransferase</keyword>